<protein>
    <recommendedName>
        <fullName evidence="3">Integrase</fullName>
    </recommendedName>
</protein>
<gene>
    <name evidence="2" type="ORF">DA73_0244645</name>
</gene>
<keyword evidence="1" id="KW-0233">DNA recombination</keyword>
<comment type="caution">
    <text evidence="2">The sequence shown here is derived from an EMBL/GenBank/DDBJ whole genome shotgun (WGS) entry which is preliminary data.</text>
</comment>
<dbReference type="GO" id="GO:0006310">
    <property type="term" value="P:DNA recombination"/>
    <property type="evidence" value="ECO:0007669"/>
    <property type="project" value="UniProtKB-KW"/>
</dbReference>
<dbReference type="InterPro" id="IPR013762">
    <property type="entry name" value="Integrase-like_cat_sf"/>
</dbReference>
<accession>A0A0C1QRN3</accession>
<evidence type="ECO:0008006" key="3">
    <source>
        <dbReference type="Google" id="ProtNLM"/>
    </source>
</evidence>
<dbReference type="SUPFAM" id="SSF56349">
    <property type="entry name" value="DNA breaking-rejoining enzymes"/>
    <property type="match status" value="1"/>
</dbReference>
<dbReference type="GO" id="GO:0003677">
    <property type="term" value="F:DNA binding"/>
    <property type="evidence" value="ECO:0007669"/>
    <property type="project" value="InterPro"/>
</dbReference>
<name>A0A0C1QRN3_9CYAN</name>
<evidence type="ECO:0000313" key="2">
    <source>
        <dbReference type="EMBL" id="KIE06473.1"/>
    </source>
</evidence>
<dbReference type="STRING" id="1479485.DA73_0244645"/>
<evidence type="ECO:0000256" key="1">
    <source>
        <dbReference type="ARBA" id="ARBA00023172"/>
    </source>
</evidence>
<dbReference type="EMBL" id="JHEG02000064">
    <property type="protein sequence ID" value="KIE06473.1"/>
    <property type="molecule type" value="Genomic_DNA"/>
</dbReference>
<sequence length="92" mass="10438">MKVNRHGRAKVLTQDEIQQIFNHGLVFDRDNFVALRDRTLFGVCLFSACRIREACTLLTQDIYTPKGLVRPKLILRNPLPQLTTGIVVGAFV</sequence>
<organism evidence="2">
    <name type="scientific">Tolypothrix bouteillei VB521301</name>
    <dbReference type="NCBI Taxonomy" id="1479485"/>
    <lineage>
        <taxon>Bacteria</taxon>
        <taxon>Bacillati</taxon>
        <taxon>Cyanobacteriota</taxon>
        <taxon>Cyanophyceae</taxon>
        <taxon>Nostocales</taxon>
        <taxon>Tolypothrichaceae</taxon>
        <taxon>Tolypothrix</taxon>
    </lineage>
</organism>
<proteinExistence type="predicted"/>
<dbReference type="AlphaFoldDB" id="A0A0C1QRN3"/>
<dbReference type="InterPro" id="IPR011010">
    <property type="entry name" value="DNA_brk_join_enz"/>
</dbReference>
<reference evidence="2" key="1">
    <citation type="journal article" date="2015" name="Genome Announc.">
        <title>Draft Genome Sequence of Tolypothrix boutellei Strain VB521301.</title>
        <authorList>
            <person name="Chandrababunaidu M.M."/>
            <person name="Singh D."/>
            <person name="Sen D."/>
            <person name="Bhan S."/>
            <person name="Das S."/>
            <person name="Gupta A."/>
            <person name="Adhikary S.P."/>
            <person name="Tripathy S."/>
        </authorList>
    </citation>
    <scope>NUCLEOTIDE SEQUENCE</scope>
    <source>
        <strain evidence="2">VB521301</strain>
    </source>
</reference>
<dbReference type="Gene3D" id="1.10.443.10">
    <property type="entry name" value="Intergrase catalytic core"/>
    <property type="match status" value="1"/>
</dbReference>
<dbReference type="OrthoDB" id="456420at2"/>
<dbReference type="GO" id="GO:0015074">
    <property type="term" value="P:DNA integration"/>
    <property type="evidence" value="ECO:0007669"/>
    <property type="project" value="InterPro"/>
</dbReference>